<dbReference type="InterPro" id="IPR003653">
    <property type="entry name" value="Peptidase_C48_C"/>
</dbReference>
<dbReference type="InParanoid" id="A0A151GAW0"/>
<feature type="region of interest" description="Disordered" evidence="5">
    <location>
        <begin position="236"/>
        <end position="342"/>
    </location>
</feature>
<gene>
    <name evidence="7" type="ORF">DCS_06168</name>
</gene>
<dbReference type="GO" id="GO:0016926">
    <property type="term" value="P:protein desumoylation"/>
    <property type="evidence" value="ECO:0007669"/>
    <property type="project" value="TreeGrafter"/>
</dbReference>
<dbReference type="STRING" id="98403.A0A151GAW0"/>
<dbReference type="SUPFAM" id="SSF54001">
    <property type="entry name" value="Cysteine proteinases"/>
    <property type="match status" value="1"/>
</dbReference>
<keyword evidence="2" id="KW-0645">Protease</keyword>
<evidence type="ECO:0000313" key="8">
    <source>
        <dbReference type="Proteomes" id="UP000076580"/>
    </source>
</evidence>
<dbReference type="GO" id="GO:0005634">
    <property type="term" value="C:nucleus"/>
    <property type="evidence" value="ECO:0007669"/>
    <property type="project" value="TreeGrafter"/>
</dbReference>
<dbReference type="GO" id="GO:0016929">
    <property type="term" value="F:deSUMOylase activity"/>
    <property type="evidence" value="ECO:0007669"/>
    <property type="project" value="TreeGrafter"/>
</dbReference>
<evidence type="ECO:0000313" key="7">
    <source>
        <dbReference type="EMBL" id="KYK54211.1"/>
    </source>
</evidence>
<proteinExistence type="inferred from homology"/>
<dbReference type="Gene3D" id="3.40.395.10">
    <property type="entry name" value="Adenoviral Proteinase, Chain A"/>
    <property type="match status" value="1"/>
</dbReference>
<evidence type="ECO:0000259" key="6">
    <source>
        <dbReference type="PROSITE" id="PS50600"/>
    </source>
</evidence>
<dbReference type="PROSITE" id="PS50600">
    <property type="entry name" value="ULP_PROTEASE"/>
    <property type="match status" value="1"/>
</dbReference>
<feature type="region of interest" description="Disordered" evidence="5">
    <location>
        <begin position="410"/>
        <end position="476"/>
    </location>
</feature>
<dbReference type="EMBL" id="LAYC01000003">
    <property type="protein sequence ID" value="KYK54211.1"/>
    <property type="molecule type" value="Genomic_DNA"/>
</dbReference>
<feature type="region of interest" description="Disordered" evidence="5">
    <location>
        <begin position="536"/>
        <end position="556"/>
    </location>
</feature>
<evidence type="ECO:0000256" key="2">
    <source>
        <dbReference type="ARBA" id="ARBA00022670"/>
    </source>
</evidence>
<evidence type="ECO:0000256" key="4">
    <source>
        <dbReference type="ARBA" id="ARBA00022807"/>
    </source>
</evidence>
<organism evidence="7 8">
    <name type="scientific">Drechmeria coniospora</name>
    <name type="common">Nematophagous fungus</name>
    <name type="synonym">Meria coniospora</name>
    <dbReference type="NCBI Taxonomy" id="98403"/>
    <lineage>
        <taxon>Eukaryota</taxon>
        <taxon>Fungi</taxon>
        <taxon>Dikarya</taxon>
        <taxon>Ascomycota</taxon>
        <taxon>Pezizomycotina</taxon>
        <taxon>Sordariomycetes</taxon>
        <taxon>Hypocreomycetidae</taxon>
        <taxon>Hypocreales</taxon>
        <taxon>Ophiocordycipitaceae</taxon>
        <taxon>Drechmeria</taxon>
    </lineage>
</organism>
<feature type="compositionally biased region" description="Polar residues" evidence="5">
    <location>
        <begin position="270"/>
        <end position="283"/>
    </location>
</feature>
<evidence type="ECO:0000256" key="3">
    <source>
        <dbReference type="ARBA" id="ARBA00022801"/>
    </source>
</evidence>
<evidence type="ECO:0000256" key="5">
    <source>
        <dbReference type="SAM" id="MobiDB-lite"/>
    </source>
</evidence>
<comment type="caution">
    <text evidence="7">The sequence shown here is derived from an EMBL/GenBank/DDBJ whole genome shotgun (WGS) entry which is preliminary data.</text>
</comment>
<protein>
    <recommendedName>
        <fullName evidence="6">Ubiquitin-like protease family profile domain-containing protein</fullName>
    </recommendedName>
</protein>
<dbReference type="GeneID" id="63718811"/>
<dbReference type="GO" id="GO:0006508">
    <property type="term" value="P:proteolysis"/>
    <property type="evidence" value="ECO:0007669"/>
    <property type="project" value="UniProtKB-KW"/>
</dbReference>
<dbReference type="AlphaFoldDB" id="A0A151GAW0"/>
<keyword evidence="4" id="KW-0788">Thiol protease</keyword>
<dbReference type="Proteomes" id="UP000076580">
    <property type="component" value="Chromosome 03"/>
</dbReference>
<dbReference type="RefSeq" id="XP_040653563.1">
    <property type="nucleotide sequence ID" value="XM_040803459.1"/>
</dbReference>
<feature type="compositionally biased region" description="Polar residues" evidence="5">
    <location>
        <begin position="331"/>
        <end position="342"/>
    </location>
</feature>
<sequence length="826" mass="92840">MSSLNSAVAHVGGRLSGFLRNTVHNVVEIHNYAAHAVSEKLMFSNKRRKVTSGPESHCLWLPTDQAFKDLVSEIDIFMETLNLARLTAISHSSRAEINSQLNSISHVLYNTSHEARLLQSGEQDLCDAFDARVSTCLSVCSHLYDLETLIMFRKTFLHVPDTMRYDFPSGAVEKIQQVRGFLSHPAFLPVCDGILQLDSSNECHQVPNDACDRIVWDLHAVLHGRPAPSFFVAETREPFPSHSHGNVDKASPMPGAFPEDDKENKENLTPAPSRSQDSVMSGSDRQHPRRRDVSERVPTDKVNDEFRHALHTASEGDRLTSKHYVSGMEPGTSSEEPNTSRSILKRRRRAYAKWTPACLRLATTQKAVRFMEDKPNSRARSQSGLHYRRQFDHSRRSNLEVLFPQYRGRGRGLPTFKRTDKSVPSPGLGGRKAGSIEEGKGLKASSLFPDPLKDKSASVLPRRTHNKTPLAGAYTRENTDVRIEELLGMPSAPGLTVDENVDQVVGRLKDEAARKAAEELKRVEEELRKAAEAERLAAEKGRKAQEKARRAEEERRRREWLENLPTARELQAPREGLVSPLSDSWLAKAQSTLEGSASLSWCTTPEGTDLRRHDFASVLPETQWLNDEIINGSIMWLDRCINGAAGIKDVKKQTRKCLTLNSFFSKALLEKGTKDADRKLRRSGVTKENMLEVETMLMPVCLQHHWTLLVIRPALRTVSHLDSLNPQGNKRLTDVAMSLVRFILQDKFEESLWRVVRHEAPRQTNGYDCGVFTITNAICLSMGLDPAKSYAATEMSLQRKRIACVLLNGGYHGDFSLERLRSKEQG</sequence>
<keyword evidence="8" id="KW-1185">Reference proteome</keyword>
<feature type="compositionally biased region" description="Basic and acidic residues" evidence="5">
    <location>
        <begin position="291"/>
        <end position="320"/>
    </location>
</feature>
<dbReference type="PANTHER" id="PTHR12606">
    <property type="entry name" value="SENTRIN/SUMO-SPECIFIC PROTEASE"/>
    <property type="match status" value="1"/>
</dbReference>
<keyword evidence="3" id="KW-0378">Hydrolase</keyword>
<feature type="domain" description="Ubiquitin-like protease family profile" evidence="6">
    <location>
        <begin position="608"/>
        <end position="780"/>
    </location>
</feature>
<comment type="similarity">
    <text evidence="1">Belongs to the peptidase C48 family.</text>
</comment>
<accession>A0A151GAW0</accession>
<reference evidence="7 8" key="1">
    <citation type="journal article" date="2016" name="Sci. Rep.">
        <title>Insights into Adaptations to a Near-Obligate Nematode Endoparasitic Lifestyle from the Finished Genome of Drechmeria coniospora.</title>
        <authorList>
            <person name="Zhang L."/>
            <person name="Zhou Z."/>
            <person name="Guo Q."/>
            <person name="Fokkens L."/>
            <person name="Miskei M."/>
            <person name="Pocsi I."/>
            <person name="Zhang W."/>
            <person name="Chen M."/>
            <person name="Wang L."/>
            <person name="Sun Y."/>
            <person name="Donzelli B.G."/>
            <person name="Gibson D.M."/>
            <person name="Nelson D.R."/>
            <person name="Luo J.G."/>
            <person name="Rep M."/>
            <person name="Liu H."/>
            <person name="Yang S."/>
            <person name="Wang J."/>
            <person name="Krasnoff S.B."/>
            <person name="Xu Y."/>
            <person name="Molnar I."/>
            <person name="Lin M."/>
        </authorList>
    </citation>
    <scope>NUCLEOTIDE SEQUENCE [LARGE SCALE GENOMIC DNA]</scope>
    <source>
        <strain evidence="7 8">ARSEF 6962</strain>
    </source>
</reference>
<dbReference type="Pfam" id="PF02902">
    <property type="entry name" value="Peptidase_C48"/>
    <property type="match status" value="1"/>
</dbReference>
<dbReference type="PANTHER" id="PTHR12606:SF141">
    <property type="entry name" value="GH15225P-RELATED"/>
    <property type="match status" value="1"/>
</dbReference>
<name>A0A151GAW0_DRECN</name>
<dbReference type="InterPro" id="IPR038765">
    <property type="entry name" value="Papain-like_cys_pep_sf"/>
</dbReference>
<evidence type="ECO:0000256" key="1">
    <source>
        <dbReference type="ARBA" id="ARBA00005234"/>
    </source>
</evidence>